<gene>
    <name evidence="2" type="ORF">BC793_1126</name>
</gene>
<name>A0A316F8S3_9ACTN</name>
<proteinExistence type="predicted"/>
<keyword evidence="3" id="KW-1185">Reference proteome</keyword>
<evidence type="ECO:0000259" key="1">
    <source>
        <dbReference type="PROSITE" id="PS50995"/>
    </source>
</evidence>
<sequence length="148" mass="16236">MSERGATVYEILRHVRPLVLNSARVVEASLRADGVSVGMRAVLEMLAEQGPMTVPDIADRLDLARQGIQRHVNDLAGLGWVESRINPAHRRSVLIATTPAGAELFARIREGELSRLDRMAAECTSEEITTALRVLAALSRDVRAEVRT</sequence>
<dbReference type="PROSITE" id="PS50995">
    <property type="entry name" value="HTH_MARR_2"/>
    <property type="match status" value="1"/>
</dbReference>
<dbReference type="SMART" id="SM00347">
    <property type="entry name" value="HTH_MARR"/>
    <property type="match status" value="1"/>
</dbReference>
<dbReference type="RefSeq" id="WP_109596491.1">
    <property type="nucleotide sequence ID" value="NZ_BONA01000029.1"/>
</dbReference>
<protein>
    <submittedName>
        <fullName evidence="2">DNA-binding MarR family transcriptional regulator</fullName>
    </submittedName>
</protein>
<dbReference type="GO" id="GO:0003700">
    <property type="term" value="F:DNA-binding transcription factor activity"/>
    <property type="evidence" value="ECO:0007669"/>
    <property type="project" value="InterPro"/>
</dbReference>
<dbReference type="Proteomes" id="UP000245697">
    <property type="component" value="Unassembled WGS sequence"/>
</dbReference>
<feature type="domain" description="HTH marR-type" evidence="1">
    <location>
        <begin position="1"/>
        <end position="140"/>
    </location>
</feature>
<dbReference type="GO" id="GO:0006950">
    <property type="term" value="P:response to stress"/>
    <property type="evidence" value="ECO:0007669"/>
    <property type="project" value="TreeGrafter"/>
</dbReference>
<dbReference type="InterPro" id="IPR036388">
    <property type="entry name" value="WH-like_DNA-bd_sf"/>
</dbReference>
<dbReference type="InterPro" id="IPR000835">
    <property type="entry name" value="HTH_MarR-typ"/>
</dbReference>
<dbReference type="PANTHER" id="PTHR33164:SF99">
    <property type="entry name" value="MARR FAMILY REGULATORY PROTEIN"/>
    <property type="match status" value="1"/>
</dbReference>
<comment type="caution">
    <text evidence="2">The sequence shown here is derived from an EMBL/GenBank/DDBJ whole genome shotgun (WGS) entry which is preliminary data.</text>
</comment>
<dbReference type="Gene3D" id="1.10.10.10">
    <property type="entry name" value="Winged helix-like DNA-binding domain superfamily/Winged helix DNA-binding domain"/>
    <property type="match status" value="1"/>
</dbReference>
<evidence type="ECO:0000313" key="3">
    <source>
        <dbReference type="Proteomes" id="UP000245697"/>
    </source>
</evidence>
<dbReference type="Pfam" id="PF12802">
    <property type="entry name" value="MarR_2"/>
    <property type="match status" value="1"/>
</dbReference>
<keyword evidence="2" id="KW-0238">DNA-binding</keyword>
<dbReference type="EMBL" id="QGGR01000012">
    <property type="protein sequence ID" value="PWK44132.1"/>
    <property type="molecule type" value="Genomic_DNA"/>
</dbReference>
<dbReference type="PANTHER" id="PTHR33164">
    <property type="entry name" value="TRANSCRIPTIONAL REGULATOR, MARR FAMILY"/>
    <property type="match status" value="1"/>
</dbReference>
<dbReference type="InterPro" id="IPR036390">
    <property type="entry name" value="WH_DNA-bd_sf"/>
</dbReference>
<dbReference type="InterPro" id="IPR039422">
    <property type="entry name" value="MarR/SlyA-like"/>
</dbReference>
<accession>A0A316F8S3</accession>
<dbReference type="OrthoDB" id="5511415at2"/>
<organism evidence="2 3">
    <name type="scientific">Actinoplanes xinjiangensis</name>
    <dbReference type="NCBI Taxonomy" id="512350"/>
    <lineage>
        <taxon>Bacteria</taxon>
        <taxon>Bacillati</taxon>
        <taxon>Actinomycetota</taxon>
        <taxon>Actinomycetes</taxon>
        <taxon>Micromonosporales</taxon>
        <taxon>Micromonosporaceae</taxon>
        <taxon>Actinoplanes</taxon>
    </lineage>
</organism>
<dbReference type="AlphaFoldDB" id="A0A316F8S3"/>
<reference evidence="2 3" key="1">
    <citation type="submission" date="2018-05" db="EMBL/GenBank/DDBJ databases">
        <title>Genomic Encyclopedia of Archaeal and Bacterial Type Strains, Phase II (KMG-II): from individual species to whole genera.</title>
        <authorList>
            <person name="Goeker M."/>
        </authorList>
    </citation>
    <scope>NUCLEOTIDE SEQUENCE [LARGE SCALE GENOMIC DNA]</scope>
    <source>
        <strain evidence="2 3">DSM 45184</strain>
    </source>
</reference>
<dbReference type="SUPFAM" id="SSF46785">
    <property type="entry name" value="Winged helix' DNA-binding domain"/>
    <property type="match status" value="1"/>
</dbReference>
<dbReference type="GO" id="GO:0003677">
    <property type="term" value="F:DNA binding"/>
    <property type="evidence" value="ECO:0007669"/>
    <property type="project" value="UniProtKB-KW"/>
</dbReference>
<evidence type="ECO:0000313" key="2">
    <source>
        <dbReference type="EMBL" id="PWK44132.1"/>
    </source>
</evidence>